<dbReference type="Pfam" id="PF12680">
    <property type="entry name" value="SnoaL_2"/>
    <property type="match status" value="1"/>
</dbReference>
<comment type="caution">
    <text evidence="2">The sequence shown here is derived from an EMBL/GenBank/DDBJ whole genome shotgun (WGS) entry which is preliminary data.</text>
</comment>
<dbReference type="STRING" id="1220578.FPE01S_03_02550"/>
<gene>
    <name evidence="2" type="ORF">FPE01S_03_02550</name>
</gene>
<dbReference type="SUPFAM" id="SSF109854">
    <property type="entry name" value="DinB/YfiT-like putative metalloenzymes"/>
    <property type="match status" value="1"/>
</dbReference>
<accession>A0A0E9N2I4</accession>
<evidence type="ECO:0000313" key="3">
    <source>
        <dbReference type="Proteomes" id="UP000033121"/>
    </source>
</evidence>
<sequence length="315" mass="34991">MASANTPHDLAGALQNSLLSNLNAAADMLGNAISMCPDETWNGRTKFYYIAYHTLVFFDYFISIPPEKFSAGLPYTLYDPFRLPENAIDDVVPDAVYPKRAMLAWLHVCKDRCNTVVSGLGESDFLAHWLNGSADLNLDLVSDASRNCSVLEILVYNLRHVQHHVAQLNMLLRQETGEAPGYIAHALKPSVPVREKLINNYLSGYNNFDVEAMIADLSESIVFENESQGTITLHLEGIDAFRQQATQALSYFSSRRQQPVSMVHSMEQTTVNINYSAILATDFPDGMKKGSSLALKGRTVFEFSGELISRITDIA</sequence>
<proteinExistence type="predicted"/>
<dbReference type="AlphaFoldDB" id="A0A0E9N2I4"/>
<dbReference type="OrthoDB" id="9799598at2"/>
<dbReference type="EMBL" id="BBWV01000003">
    <property type="protein sequence ID" value="GAO44217.1"/>
    <property type="molecule type" value="Genomic_DNA"/>
</dbReference>
<dbReference type="InterPro" id="IPR032710">
    <property type="entry name" value="NTF2-like_dom_sf"/>
</dbReference>
<reference evidence="2 3" key="1">
    <citation type="submission" date="2015-04" db="EMBL/GenBank/DDBJ databases">
        <title>Whole genome shotgun sequence of Flavihumibacter petaseus NBRC 106054.</title>
        <authorList>
            <person name="Miyazawa S."/>
            <person name="Hosoyama A."/>
            <person name="Hashimoto M."/>
            <person name="Noguchi M."/>
            <person name="Tsuchikane K."/>
            <person name="Ohji S."/>
            <person name="Yamazoe A."/>
            <person name="Ichikawa N."/>
            <person name="Kimura A."/>
            <person name="Fujita N."/>
        </authorList>
    </citation>
    <scope>NUCLEOTIDE SEQUENCE [LARGE SCALE GENOMIC DNA]</scope>
    <source>
        <strain evidence="2 3">NBRC 106054</strain>
    </source>
</reference>
<dbReference type="InterPro" id="IPR037401">
    <property type="entry name" value="SnoaL-like"/>
</dbReference>
<dbReference type="SUPFAM" id="SSF54427">
    <property type="entry name" value="NTF2-like"/>
    <property type="match status" value="1"/>
</dbReference>
<evidence type="ECO:0000313" key="2">
    <source>
        <dbReference type="EMBL" id="GAO44217.1"/>
    </source>
</evidence>
<dbReference type="RefSeq" id="WP_052955921.1">
    <property type="nucleotide sequence ID" value="NZ_BBWV01000003.1"/>
</dbReference>
<keyword evidence="3" id="KW-1185">Reference proteome</keyword>
<organism evidence="2 3">
    <name type="scientific">Flavihumibacter petaseus NBRC 106054</name>
    <dbReference type="NCBI Taxonomy" id="1220578"/>
    <lineage>
        <taxon>Bacteria</taxon>
        <taxon>Pseudomonadati</taxon>
        <taxon>Bacteroidota</taxon>
        <taxon>Chitinophagia</taxon>
        <taxon>Chitinophagales</taxon>
        <taxon>Chitinophagaceae</taxon>
        <taxon>Flavihumibacter</taxon>
    </lineage>
</organism>
<feature type="domain" description="SnoaL-like" evidence="1">
    <location>
        <begin position="200"/>
        <end position="310"/>
    </location>
</feature>
<dbReference type="Proteomes" id="UP000033121">
    <property type="component" value="Unassembled WGS sequence"/>
</dbReference>
<dbReference type="Gene3D" id="3.10.450.50">
    <property type="match status" value="1"/>
</dbReference>
<name>A0A0E9N2I4_9BACT</name>
<evidence type="ECO:0000259" key="1">
    <source>
        <dbReference type="Pfam" id="PF12680"/>
    </source>
</evidence>
<protein>
    <recommendedName>
        <fullName evidence="1">SnoaL-like domain-containing protein</fullName>
    </recommendedName>
</protein>
<dbReference type="InterPro" id="IPR034660">
    <property type="entry name" value="DinB/YfiT-like"/>
</dbReference>